<dbReference type="InterPro" id="IPR036864">
    <property type="entry name" value="Zn2-C6_fun-type_DNA-bd_sf"/>
</dbReference>
<evidence type="ECO:0000256" key="5">
    <source>
        <dbReference type="ARBA" id="ARBA00023125"/>
    </source>
</evidence>
<evidence type="ECO:0000256" key="8">
    <source>
        <dbReference type="SAM" id="MobiDB-lite"/>
    </source>
</evidence>
<evidence type="ECO:0000256" key="2">
    <source>
        <dbReference type="ARBA" id="ARBA00022723"/>
    </source>
</evidence>
<keyword evidence="6" id="KW-0804">Transcription</keyword>
<feature type="compositionally biased region" description="Basic and acidic residues" evidence="8">
    <location>
        <begin position="189"/>
        <end position="201"/>
    </location>
</feature>
<dbReference type="PROSITE" id="PS00463">
    <property type="entry name" value="ZN2_CY6_FUNGAL_1"/>
    <property type="match status" value="1"/>
</dbReference>
<keyword evidence="3" id="KW-0862">Zinc</keyword>
<dbReference type="Proteomes" id="UP001390339">
    <property type="component" value="Unassembled WGS sequence"/>
</dbReference>
<comment type="caution">
    <text evidence="10">The sequence shown here is derived from an EMBL/GenBank/DDBJ whole genome shotgun (WGS) entry which is preliminary data.</text>
</comment>
<organism evidence="10 11">
    <name type="scientific">Apiospora arundinis</name>
    <dbReference type="NCBI Taxonomy" id="335852"/>
    <lineage>
        <taxon>Eukaryota</taxon>
        <taxon>Fungi</taxon>
        <taxon>Dikarya</taxon>
        <taxon>Ascomycota</taxon>
        <taxon>Pezizomycotina</taxon>
        <taxon>Sordariomycetes</taxon>
        <taxon>Xylariomycetidae</taxon>
        <taxon>Amphisphaeriales</taxon>
        <taxon>Apiosporaceae</taxon>
        <taxon>Apiospora</taxon>
    </lineage>
</organism>
<protein>
    <submittedName>
        <fullName evidence="10">Nitrate assimilation regulatory protein nirA</fullName>
    </submittedName>
</protein>
<evidence type="ECO:0000256" key="6">
    <source>
        <dbReference type="ARBA" id="ARBA00023163"/>
    </source>
</evidence>
<dbReference type="CDD" id="cd00067">
    <property type="entry name" value="GAL4"/>
    <property type="match status" value="1"/>
</dbReference>
<dbReference type="SMART" id="SM00066">
    <property type="entry name" value="GAL4"/>
    <property type="match status" value="1"/>
</dbReference>
<dbReference type="CDD" id="cd12148">
    <property type="entry name" value="fungal_TF_MHR"/>
    <property type="match status" value="1"/>
</dbReference>
<dbReference type="InterPro" id="IPR001138">
    <property type="entry name" value="Zn2Cys6_DnaBD"/>
</dbReference>
<feature type="region of interest" description="Disordered" evidence="8">
    <location>
        <begin position="1"/>
        <end position="23"/>
    </location>
</feature>
<keyword evidence="5" id="KW-0238">DNA-binding</keyword>
<keyword evidence="11" id="KW-1185">Reference proteome</keyword>
<dbReference type="SUPFAM" id="SSF57701">
    <property type="entry name" value="Zn2/Cys6 DNA-binding domain"/>
    <property type="match status" value="1"/>
</dbReference>
<comment type="subcellular location">
    <subcellularLocation>
        <location evidence="1">Nucleus</location>
    </subcellularLocation>
</comment>
<evidence type="ECO:0000313" key="11">
    <source>
        <dbReference type="Proteomes" id="UP001390339"/>
    </source>
</evidence>
<proteinExistence type="predicted"/>
<evidence type="ECO:0000256" key="7">
    <source>
        <dbReference type="ARBA" id="ARBA00023242"/>
    </source>
</evidence>
<keyword evidence="2" id="KW-0479">Metal-binding</keyword>
<dbReference type="PANTHER" id="PTHR31313">
    <property type="entry name" value="TY1 ENHANCER ACTIVATOR"/>
    <property type="match status" value="1"/>
</dbReference>
<evidence type="ECO:0000256" key="3">
    <source>
        <dbReference type="ARBA" id="ARBA00022833"/>
    </source>
</evidence>
<gene>
    <name evidence="10" type="ORF">PGQ11_008976</name>
</gene>
<dbReference type="Pfam" id="PF00172">
    <property type="entry name" value="Zn_clus"/>
    <property type="match status" value="1"/>
</dbReference>
<sequence>MNSYRPLFPKVDPEGSASEPTDAALNRISRRKLTTIACVHCRLKKTKCDGERPTCKRCLTKRIECTYPDDGDAHIRTSRLVSYECLLGSLRNGPQADAEAIVHRLRNPVSSSEDSSNKERLKAILDFVKRLQEVPESEAVGLVTRLRSGEALNDVFRDAKSLVHAGESHHHLVDEADGSLSPQGVIDGHAGREHNSSHMDPEPIVPSEEPNQLEDIFYSWNRMSISDTTRIQTAVDTFFETSEQWFLVFTKETIMRYHRDIYVNSPDRPQPVKQAELCCLCAVAAVGMLNTYNDEQAVGYSETLYHTSTNYFSLLYKILPLDAIKVCTLLANFNIKNKRTTALAFVEIGLSLCMKHNLNDNNFREPGMAEDTWFNHRKTWRTLLFQSLLLSSTLGYVFGGGLYFEEFPLSDVELETVPMLQITVSRELTKLCILKASISRMDFTLKGQTAASPGALMQDLQEWYRQLPNDLYLAALIEEQGTEKRVAIYYVNLMFLSATGLLYRRTAGRFLRSVGFVTRGAALPPDVASSKYVFENAREGILAAQQAARIFEFLVLEDVGIWKCWLVIFQAYTTCTVLMHSALQKQIHGDSIDSWTVDLHHAQSCLAILERCGPVDSSTGRMHNQLADLFRRVAHYKKPQQPMPLSPTIMPPITETMMPIDPLPHDYLLTIPESGGVSEDMSERIRLSMSLLVRLCGPFENLGEYGMQEAYGSPA</sequence>
<dbReference type="PROSITE" id="PS50048">
    <property type="entry name" value="ZN2_CY6_FUNGAL_2"/>
    <property type="match status" value="1"/>
</dbReference>
<keyword evidence="4" id="KW-0805">Transcription regulation</keyword>
<evidence type="ECO:0000313" key="10">
    <source>
        <dbReference type="EMBL" id="KAK8862741.1"/>
    </source>
</evidence>
<feature type="region of interest" description="Disordered" evidence="8">
    <location>
        <begin position="173"/>
        <end position="207"/>
    </location>
</feature>
<name>A0ABR2IGN4_9PEZI</name>
<accession>A0ABR2IGN4</accession>
<dbReference type="PANTHER" id="PTHR31313:SF81">
    <property type="entry name" value="TY1 ENHANCER ACTIVATOR"/>
    <property type="match status" value="1"/>
</dbReference>
<dbReference type="Gene3D" id="4.10.240.10">
    <property type="entry name" value="Zn(2)-C6 fungal-type DNA-binding domain"/>
    <property type="match status" value="1"/>
</dbReference>
<evidence type="ECO:0000259" key="9">
    <source>
        <dbReference type="PROSITE" id="PS50048"/>
    </source>
</evidence>
<reference evidence="10 11" key="1">
    <citation type="journal article" date="2024" name="IMA Fungus">
        <title>Apiospora arundinis, a panoply of carbohydrate-active enzymes and secondary metabolites.</title>
        <authorList>
            <person name="Sorensen T."/>
            <person name="Petersen C."/>
            <person name="Muurmann A.T."/>
            <person name="Christiansen J.V."/>
            <person name="Brundto M.L."/>
            <person name="Overgaard C.K."/>
            <person name="Boysen A.T."/>
            <person name="Wollenberg R.D."/>
            <person name="Larsen T.O."/>
            <person name="Sorensen J.L."/>
            <person name="Nielsen K.L."/>
            <person name="Sondergaard T.E."/>
        </authorList>
    </citation>
    <scope>NUCLEOTIDE SEQUENCE [LARGE SCALE GENOMIC DNA]</scope>
    <source>
        <strain evidence="10 11">AAU 773</strain>
    </source>
</reference>
<dbReference type="EMBL" id="JAPCWZ010000005">
    <property type="protein sequence ID" value="KAK8862741.1"/>
    <property type="molecule type" value="Genomic_DNA"/>
</dbReference>
<evidence type="ECO:0000256" key="4">
    <source>
        <dbReference type="ARBA" id="ARBA00023015"/>
    </source>
</evidence>
<keyword evidence="7" id="KW-0539">Nucleus</keyword>
<evidence type="ECO:0000256" key="1">
    <source>
        <dbReference type="ARBA" id="ARBA00004123"/>
    </source>
</evidence>
<feature type="domain" description="Zn(2)-C6 fungal-type" evidence="9">
    <location>
        <begin position="37"/>
        <end position="67"/>
    </location>
</feature>
<dbReference type="InterPro" id="IPR051615">
    <property type="entry name" value="Transcr_Regulatory_Elem"/>
</dbReference>